<evidence type="ECO:0000256" key="1">
    <source>
        <dbReference type="ARBA" id="ARBA00004370"/>
    </source>
</evidence>
<evidence type="ECO:0000256" key="6">
    <source>
        <dbReference type="ARBA" id="ARBA00023136"/>
    </source>
</evidence>
<feature type="domain" description="Cytochrome b561" evidence="8">
    <location>
        <begin position="1"/>
        <end position="136"/>
    </location>
</feature>
<keyword evidence="4" id="KW-0249">Electron transport</keyword>
<reference evidence="9 10" key="1">
    <citation type="submission" date="2020-08" db="EMBL/GenBank/DDBJ databases">
        <authorList>
            <person name="Hejnol A."/>
        </authorList>
    </citation>
    <scope>NUCLEOTIDE SEQUENCE [LARGE SCALE GENOMIC DNA]</scope>
</reference>
<name>A0A7I8VDX8_9ANNE</name>
<dbReference type="SMART" id="SM00665">
    <property type="entry name" value="B561"/>
    <property type="match status" value="1"/>
</dbReference>
<feature type="transmembrane region" description="Helical" evidence="7">
    <location>
        <begin position="79"/>
        <end position="101"/>
    </location>
</feature>
<dbReference type="OrthoDB" id="2419613at2759"/>
<accession>A0A7I8VDX8</accession>
<feature type="transmembrane region" description="Helical" evidence="7">
    <location>
        <begin position="174"/>
        <end position="196"/>
    </location>
</feature>
<dbReference type="AlphaFoldDB" id="A0A7I8VDX8"/>
<organism evidence="9 10">
    <name type="scientific">Dimorphilus gyrociliatus</name>
    <dbReference type="NCBI Taxonomy" id="2664684"/>
    <lineage>
        <taxon>Eukaryota</taxon>
        <taxon>Metazoa</taxon>
        <taxon>Spiralia</taxon>
        <taxon>Lophotrochozoa</taxon>
        <taxon>Annelida</taxon>
        <taxon>Polychaeta</taxon>
        <taxon>Polychaeta incertae sedis</taxon>
        <taxon>Dinophilidae</taxon>
        <taxon>Dimorphilus</taxon>
    </lineage>
</organism>
<evidence type="ECO:0000256" key="5">
    <source>
        <dbReference type="ARBA" id="ARBA00022989"/>
    </source>
</evidence>
<keyword evidence="2" id="KW-0813">Transport</keyword>
<comment type="subcellular location">
    <subcellularLocation>
        <location evidence="1">Membrane</location>
    </subcellularLocation>
</comment>
<keyword evidence="6 7" id="KW-0472">Membrane</keyword>
<gene>
    <name evidence="9" type="ORF">DGYR_LOCUS2546</name>
</gene>
<comment type="caution">
    <text evidence="9">The sequence shown here is derived from an EMBL/GenBank/DDBJ whole genome shotgun (WGS) entry which is preliminary data.</text>
</comment>
<dbReference type="GO" id="GO:0016020">
    <property type="term" value="C:membrane"/>
    <property type="evidence" value="ECO:0007669"/>
    <property type="project" value="UniProtKB-SubCell"/>
</dbReference>
<feature type="transmembrane region" description="Helical" evidence="7">
    <location>
        <begin position="47"/>
        <end position="67"/>
    </location>
</feature>
<sequence>MIMSLIYRLLYEPNLAVIFHSVLFLERRTIDFNNVGWHMNDKKLHDAHPFIGIVVLILVLINPIMAIFRPAPTHSKRPIFNWCHRIVGLSALILGIINIVIGLRLDRVALESWVSWVAVGFFFFIIFVGLILDFVPLCVSDAEIKKSNTYALQPAGQSNNEEKKSHFAVKFVKSCAQVLIVLASLTATIIIVVQVADK</sequence>
<feature type="transmembrane region" description="Helical" evidence="7">
    <location>
        <begin position="113"/>
        <end position="139"/>
    </location>
</feature>
<dbReference type="Gene3D" id="1.20.120.1770">
    <property type="match status" value="1"/>
</dbReference>
<dbReference type="InterPro" id="IPR006593">
    <property type="entry name" value="Cyt_b561/ferric_Rdtase_TM"/>
</dbReference>
<dbReference type="Proteomes" id="UP000549394">
    <property type="component" value="Unassembled WGS sequence"/>
</dbReference>
<evidence type="ECO:0000256" key="4">
    <source>
        <dbReference type="ARBA" id="ARBA00022982"/>
    </source>
</evidence>
<keyword evidence="10" id="KW-1185">Reference proteome</keyword>
<evidence type="ECO:0000313" key="10">
    <source>
        <dbReference type="Proteomes" id="UP000549394"/>
    </source>
</evidence>
<evidence type="ECO:0000313" key="9">
    <source>
        <dbReference type="EMBL" id="CAD5113581.1"/>
    </source>
</evidence>
<dbReference type="PROSITE" id="PS50939">
    <property type="entry name" value="CYTOCHROME_B561"/>
    <property type="match status" value="1"/>
</dbReference>
<evidence type="ECO:0000259" key="8">
    <source>
        <dbReference type="PROSITE" id="PS50939"/>
    </source>
</evidence>
<proteinExistence type="predicted"/>
<keyword evidence="3 7" id="KW-0812">Transmembrane</keyword>
<evidence type="ECO:0000256" key="3">
    <source>
        <dbReference type="ARBA" id="ARBA00022692"/>
    </source>
</evidence>
<evidence type="ECO:0000256" key="7">
    <source>
        <dbReference type="SAM" id="Phobius"/>
    </source>
</evidence>
<dbReference type="CDD" id="cd08760">
    <property type="entry name" value="Cyt_b561_FRRS1_like"/>
    <property type="match status" value="1"/>
</dbReference>
<evidence type="ECO:0000256" key="2">
    <source>
        <dbReference type="ARBA" id="ARBA00022448"/>
    </source>
</evidence>
<dbReference type="PANTHER" id="PTHR23130">
    <property type="entry name" value="CYTOCHROME B561 AND DOMON DOMAIN-CONTAINING PROTEIN"/>
    <property type="match status" value="1"/>
</dbReference>
<dbReference type="PANTHER" id="PTHR23130:SF171">
    <property type="entry name" value="OS01G0895300 PROTEIN"/>
    <property type="match status" value="1"/>
</dbReference>
<dbReference type="EMBL" id="CAJFCJ010000004">
    <property type="protein sequence ID" value="CAD5113581.1"/>
    <property type="molecule type" value="Genomic_DNA"/>
</dbReference>
<protein>
    <submittedName>
        <fullName evidence="9">DgyrCDS2744</fullName>
    </submittedName>
</protein>
<keyword evidence="5 7" id="KW-1133">Transmembrane helix</keyword>